<dbReference type="SUPFAM" id="SSF53474">
    <property type="entry name" value="alpha/beta-Hydrolases"/>
    <property type="match status" value="1"/>
</dbReference>
<dbReference type="PANTHER" id="PTHR48081">
    <property type="entry name" value="AB HYDROLASE SUPERFAMILY PROTEIN C4A8.06C"/>
    <property type="match status" value="1"/>
</dbReference>
<dbReference type="Gene3D" id="3.40.50.1820">
    <property type="entry name" value="alpha/beta hydrolase"/>
    <property type="match status" value="1"/>
</dbReference>
<feature type="domain" description="Alpha/beta hydrolase fold-3" evidence="2">
    <location>
        <begin position="93"/>
        <end position="307"/>
    </location>
</feature>
<evidence type="ECO:0000259" key="2">
    <source>
        <dbReference type="Pfam" id="PF07859"/>
    </source>
</evidence>
<dbReference type="PANTHER" id="PTHR48081:SF8">
    <property type="entry name" value="ALPHA_BETA HYDROLASE FOLD-3 DOMAIN-CONTAINING PROTEIN-RELATED"/>
    <property type="match status" value="1"/>
</dbReference>
<evidence type="ECO:0000313" key="4">
    <source>
        <dbReference type="Proteomes" id="UP001497453"/>
    </source>
</evidence>
<evidence type="ECO:0000256" key="1">
    <source>
        <dbReference type="ARBA" id="ARBA00022801"/>
    </source>
</evidence>
<dbReference type="InterPro" id="IPR013094">
    <property type="entry name" value="AB_hydrolase_3"/>
</dbReference>
<protein>
    <recommendedName>
        <fullName evidence="2">Alpha/beta hydrolase fold-3 domain-containing protein</fullName>
    </recommendedName>
</protein>
<sequence length="312" mass="33953">MSDTQERKAWQPIHPDFLPKLLPEYIKHHNATTLWSPSVHQIPWDPSFRQNPPVAGGSTPLKVGSVKDLPFSKCKVRVFTPEGNPPEGGWPVLIYFHGGGWCLGDVNTENAFSTNACKRANCVVVSVDYRLGPEIQYPAAVEDAEETLNWVFKNGASELGINATKIAVGGSSSGGNLAAIITHKAALSNPPIPLTFQVLIVPVVDNTASTNGVPHASWKENENTPALSPEKMIWFRANYMPNEADWPKWDSSPIFAPAELFAKAPAAWIGVAELDILRDEGLAYGEKLKEAGVDVEIKIYKGAPHPIMAQDG</sequence>
<evidence type="ECO:0000313" key="3">
    <source>
        <dbReference type="EMBL" id="CAL1695698.1"/>
    </source>
</evidence>
<dbReference type="EMBL" id="OZ037944">
    <property type="protein sequence ID" value="CAL1695698.1"/>
    <property type="molecule type" value="Genomic_DNA"/>
</dbReference>
<proteinExistence type="predicted"/>
<dbReference type="Proteomes" id="UP001497453">
    <property type="component" value="Chromosome 1"/>
</dbReference>
<organism evidence="3 4">
    <name type="scientific">Somion occarium</name>
    <dbReference type="NCBI Taxonomy" id="3059160"/>
    <lineage>
        <taxon>Eukaryota</taxon>
        <taxon>Fungi</taxon>
        <taxon>Dikarya</taxon>
        <taxon>Basidiomycota</taxon>
        <taxon>Agaricomycotina</taxon>
        <taxon>Agaricomycetes</taxon>
        <taxon>Polyporales</taxon>
        <taxon>Cerrenaceae</taxon>
        <taxon>Somion</taxon>
    </lineage>
</organism>
<dbReference type="InterPro" id="IPR029058">
    <property type="entry name" value="AB_hydrolase_fold"/>
</dbReference>
<keyword evidence="4" id="KW-1185">Reference proteome</keyword>
<keyword evidence="1" id="KW-0378">Hydrolase</keyword>
<name>A0ABP1CLX6_9APHY</name>
<dbReference type="Pfam" id="PF07859">
    <property type="entry name" value="Abhydrolase_3"/>
    <property type="match status" value="1"/>
</dbReference>
<gene>
    <name evidence="3" type="ORF">GFSPODELE1_LOCUS864</name>
</gene>
<accession>A0ABP1CLX6</accession>
<reference evidence="4" key="1">
    <citation type="submission" date="2024-04" db="EMBL/GenBank/DDBJ databases">
        <authorList>
            <person name="Shaw F."/>
            <person name="Minotto A."/>
        </authorList>
    </citation>
    <scope>NUCLEOTIDE SEQUENCE [LARGE SCALE GENOMIC DNA]</scope>
</reference>
<dbReference type="InterPro" id="IPR050300">
    <property type="entry name" value="GDXG_lipolytic_enzyme"/>
</dbReference>